<feature type="domain" description="SUF system FeS cluster assembly SufBD core" evidence="1">
    <location>
        <begin position="174"/>
        <end position="397"/>
    </location>
</feature>
<dbReference type="Pfam" id="PF01458">
    <property type="entry name" value="SUFBD_core"/>
    <property type="match status" value="1"/>
</dbReference>
<dbReference type="GO" id="GO:0016226">
    <property type="term" value="P:iron-sulfur cluster assembly"/>
    <property type="evidence" value="ECO:0007669"/>
    <property type="project" value="InterPro"/>
</dbReference>
<keyword evidence="3" id="KW-1185">Reference proteome</keyword>
<dbReference type="InterPro" id="IPR055346">
    <property type="entry name" value="Fe-S_cluster_assembly_SufBD"/>
</dbReference>
<name>A0A931I466_9HYPH</name>
<dbReference type="Proteomes" id="UP000631694">
    <property type="component" value="Unassembled WGS sequence"/>
</dbReference>
<dbReference type="InterPro" id="IPR011542">
    <property type="entry name" value="SUF_FeS_clus_asmbl_SufD"/>
</dbReference>
<reference evidence="2" key="1">
    <citation type="submission" date="2020-12" db="EMBL/GenBank/DDBJ databases">
        <title>Methylobrevis albus sp. nov., isolated from fresh water lack sediment.</title>
        <authorList>
            <person name="Zou Q."/>
        </authorList>
    </citation>
    <scope>NUCLEOTIDE SEQUENCE</scope>
    <source>
        <strain evidence="2">L22</strain>
    </source>
</reference>
<accession>A0A931I466</accession>
<dbReference type="InterPro" id="IPR037284">
    <property type="entry name" value="SUF_FeS_clus_asmbl_SufBD_sf"/>
</dbReference>
<dbReference type="PANTHER" id="PTHR43575">
    <property type="entry name" value="PROTEIN ABCI7, CHLOROPLASTIC"/>
    <property type="match status" value="1"/>
</dbReference>
<evidence type="ECO:0000313" key="2">
    <source>
        <dbReference type="EMBL" id="MBH0239159.1"/>
    </source>
</evidence>
<sequence>MSAEPIRMKTPAEEGFPAVFDAAAAGLPGTPDIAAARRAAIALVRDEGLPHRRIEAYHYTDLRALVRSVPPLAIFAADATGAALTDAATVIGFTNGRLTKTPEALPAGVILQSFVEAASAGSITLPTPAGLADSVSSLNTAFASDGAMLYVAPAGDAAAVIELQSAVVGGGQAHLAHRVTVAAGAKLLLIDRTSGPADTDYLASGSLTLVVEDGAEVTLVRLQREGDKATRFDRLDISLGEGSKIALHSVSLGAKLWRFEIGLSITGDDAEAQLFGAGLLQGRQHGDTTLFVDHAALRGTSKETFKSVATDEAKAVFQGKILVRPGAQKTDGKMMANALLLSERAEFMTKPELEIFADDVACGHGATCGEIDENHLFYLMARGVPKPVAEQLLIAAFVEEVFDDVPDEALKAALAAEVDGWLAGRAAG</sequence>
<dbReference type="NCBIfam" id="TIGR01981">
    <property type="entry name" value="sufD"/>
    <property type="match status" value="1"/>
</dbReference>
<dbReference type="PANTHER" id="PTHR43575:SF1">
    <property type="entry name" value="PROTEIN ABCI7, CHLOROPLASTIC"/>
    <property type="match status" value="1"/>
</dbReference>
<gene>
    <name evidence="2" type="primary">sufD</name>
    <name evidence="2" type="ORF">I5731_15140</name>
</gene>
<dbReference type="InterPro" id="IPR000825">
    <property type="entry name" value="SUF_FeS_clus_asmbl_SufBD_core"/>
</dbReference>
<evidence type="ECO:0000259" key="1">
    <source>
        <dbReference type="Pfam" id="PF01458"/>
    </source>
</evidence>
<dbReference type="RefSeq" id="WP_197312248.1">
    <property type="nucleotide sequence ID" value="NZ_JADZLT010000053.1"/>
</dbReference>
<protein>
    <submittedName>
        <fullName evidence="2">Fe-S cluster assembly protein SufD</fullName>
    </submittedName>
</protein>
<dbReference type="AlphaFoldDB" id="A0A931I466"/>
<comment type="caution">
    <text evidence="2">The sequence shown here is derived from an EMBL/GenBank/DDBJ whole genome shotgun (WGS) entry which is preliminary data.</text>
</comment>
<proteinExistence type="predicted"/>
<organism evidence="2 3">
    <name type="scientific">Methylobrevis albus</name>
    <dbReference type="NCBI Taxonomy" id="2793297"/>
    <lineage>
        <taxon>Bacteria</taxon>
        <taxon>Pseudomonadati</taxon>
        <taxon>Pseudomonadota</taxon>
        <taxon>Alphaproteobacteria</taxon>
        <taxon>Hyphomicrobiales</taxon>
        <taxon>Pleomorphomonadaceae</taxon>
        <taxon>Methylobrevis</taxon>
    </lineage>
</organism>
<dbReference type="SUPFAM" id="SSF101960">
    <property type="entry name" value="Stabilizer of iron transporter SufD"/>
    <property type="match status" value="1"/>
</dbReference>
<evidence type="ECO:0000313" key="3">
    <source>
        <dbReference type="Proteomes" id="UP000631694"/>
    </source>
</evidence>
<dbReference type="EMBL" id="JADZLT010000053">
    <property type="protein sequence ID" value="MBH0239159.1"/>
    <property type="molecule type" value="Genomic_DNA"/>
</dbReference>